<comment type="similarity">
    <text evidence="3 10">Belongs to the peptidase M24B family.</text>
</comment>
<accession>A0ABX2IMY5</accession>
<keyword evidence="5" id="KW-0645">Protease</keyword>
<dbReference type="Gene3D" id="3.40.350.10">
    <property type="entry name" value="Creatinase/prolidase N-terminal domain"/>
    <property type="match status" value="1"/>
</dbReference>
<comment type="cofactor">
    <cofactor evidence="2">
        <name>Mn(2+)</name>
        <dbReference type="ChEBI" id="CHEBI:29035"/>
    </cofactor>
</comment>
<dbReference type="InterPro" id="IPR007865">
    <property type="entry name" value="Aminopep_P_N"/>
</dbReference>
<dbReference type="InterPro" id="IPR000994">
    <property type="entry name" value="Pept_M24"/>
</dbReference>
<evidence type="ECO:0000256" key="2">
    <source>
        <dbReference type="ARBA" id="ARBA00001936"/>
    </source>
</evidence>
<comment type="caution">
    <text evidence="12">The sequence shown here is derived from an EMBL/GenBank/DDBJ whole genome shotgun (WGS) entry which is preliminary data.</text>
</comment>
<dbReference type="NCBIfam" id="NF008131">
    <property type="entry name" value="PRK10879.1"/>
    <property type="match status" value="1"/>
</dbReference>
<keyword evidence="7 12" id="KW-0378">Hydrolase</keyword>
<evidence type="ECO:0000256" key="1">
    <source>
        <dbReference type="ARBA" id="ARBA00001424"/>
    </source>
</evidence>
<protein>
    <recommendedName>
        <fullName evidence="4">Xaa-Pro aminopeptidase</fullName>
        <ecNumber evidence="4">3.4.11.9</ecNumber>
    </recommendedName>
</protein>
<dbReference type="GO" id="GO:0004177">
    <property type="term" value="F:aminopeptidase activity"/>
    <property type="evidence" value="ECO:0007669"/>
    <property type="project" value="UniProtKB-KW"/>
</dbReference>
<keyword evidence="9" id="KW-0464">Manganese</keyword>
<evidence type="ECO:0000256" key="9">
    <source>
        <dbReference type="ARBA" id="ARBA00023211"/>
    </source>
</evidence>
<dbReference type="InterPro" id="IPR052433">
    <property type="entry name" value="X-Pro_dipept-like"/>
</dbReference>
<evidence type="ECO:0000256" key="7">
    <source>
        <dbReference type="ARBA" id="ARBA00022801"/>
    </source>
</evidence>
<dbReference type="InterPro" id="IPR036005">
    <property type="entry name" value="Creatinase/aminopeptidase-like"/>
</dbReference>
<organism evidence="12 13">
    <name type="scientific">Uliginosibacterium aquaticum</name>
    <dbReference type="NCBI Taxonomy" id="2731212"/>
    <lineage>
        <taxon>Bacteria</taxon>
        <taxon>Pseudomonadati</taxon>
        <taxon>Pseudomonadota</taxon>
        <taxon>Betaproteobacteria</taxon>
        <taxon>Rhodocyclales</taxon>
        <taxon>Zoogloeaceae</taxon>
        <taxon>Uliginosibacterium</taxon>
    </lineage>
</organism>
<evidence type="ECO:0000313" key="12">
    <source>
        <dbReference type="EMBL" id="NSL56367.1"/>
    </source>
</evidence>
<dbReference type="PROSITE" id="PS00491">
    <property type="entry name" value="PROLINE_PEPTIDASE"/>
    <property type="match status" value="1"/>
</dbReference>
<dbReference type="Pfam" id="PF00557">
    <property type="entry name" value="Peptidase_M24"/>
    <property type="match status" value="1"/>
</dbReference>
<keyword evidence="6 10" id="KW-0479">Metal-binding</keyword>
<reference evidence="12 13" key="1">
    <citation type="submission" date="2020-06" db="EMBL/GenBank/DDBJ databases">
        <title>Draft genome of Uliginosibacterium sp. IMCC34675.</title>
        <authorList>
            <person name="Song J."/>
        </authorList>
    </citation>
    <scope>NUCLEOTIDE SEQUENCE [LARGE SCALE GENOMIC DNA]</scope>
    <source>
        <strain evidence="12 13">IMCC34675</strain>
    </source>
</reference>
<name>A0ABX2IMY5_9RHOO</name>
<dbReference type="Gene3D" id="3.90.230.10">
    <property type="entry name" value="Creatinase/methionine aminopeptidase superfamily"/>
    <property type="match status" value="1"/>
</dbReference>
<keyword evidence="12" id="KW-0031">Aminopeptidase</keyword>
<dbReference type="PANTHER" id="PTHR43226:SF4">
    <property type="entry name" value="XAA-PRO AMINOPEPTIDASE 3"/>
    <property type="match status" value="1"/>
</dbReference>
<dbReference type="RefSeq" id="WP_170022659.1">
    <property type="nucleotide sequence ID" value="NZ_JABCSC020000003.1"/>
</dbReference>
<dbReference type="Proteomes" id="UP000778523">
    <property type="component" value="Unassembled WGS sequence"/>
</dbReference>
<dbReference type="EC" id="3.4.11.9" evidence="4"/>
<proteinExistence type="inferred from homology"/>
<evidence type="ECO:0000256" key="8">
    <source>
        <dbReference type="ARBA" id="ARBA00023049"/>
    </source>
</evidence>
<dbReference type="CDD" id="cd01087">
    <property type="entry name" value="Prolidase"/>
    <property type="match status" value="1"/>
</dbReference>
<keyword evidence="13" id="KW-1185">Reference proteome</keyword>
<gene>
    <name evidence="12" type="primary">pepP</name>
    <name evidence="12" type="ORF">HJ583_015115</name>
</gene>
<dbReference type="Pfam" id="PF05195">
    <property type="entry name" value="AMP_N"/>
    <property type="match status" value="1"/>
</dbReference>
<evidence type="ECO:0000259" key="11">
    <source>
        <dbReference type="SMART" id="SM01011"/>
    </source>
</evidence>
<evidence type="ECO:0000256" key="4">
    <source>
        <dbReference type="ARBA" id="ARBA00012574"/>
    </source>
</evidence>
<evidence type="ECO:0000256" key="10">
    <source>
        <dbReference type="RuleBase" id="RU000590"/>
    </source>
</evidence>
<dbReference type="SUPFAM" id="SSF55920">
    <property type="entry name" value="Creatinase/aminopeptidase"/>
    <property type="match status" value="1"/>
</dbReference>
<evidence type="ECO:0000256" key="3">
    <source>
        <dbReference type="ARBA" id="ARBA00008766"/>
    </source>
</evidence>
<sequence length="441" mass="49562">MNFDFAPFAARRARLADQIRASGGGIAIVPTAPERCRNRDSEYPYRHDSYFHYLSGFGEPEAVLVLIATAEETRSVLFCREKNEEREIWDGFRFGPEAARERFGMDATHPVSELAKLLPELIGNQPALWYSLGHDEEWDRRITDALNSVRAGARNGISVPTEICDLRVQLDEMRLFKDASEIGLMRRAAEITSAAHRRAMRACHPGMMEYEIEAEILHEFRRSGSQFPAYTSIVAGGPNACVLHYNANNQPLRDGELLLIDAGCEFDSYAADITRTFPVNGRFEGPQRDVYALVLASQKAAIAECRAGKYFNDPHDVAVRILAQGMLDLKLLSGSLDEVLETSSYRRFYMHRTSHWLGMDVHDCGEYKQRGRWRDLEPGMVLTIEPGCYIRPADDVPEAFWNIGVRIEDDVLITGNHPDVLTSAAPKCIKDVEACMAEALA</sequence>
<evidence type="ECO:0000313" key="13">
    <source>
        <dbReference type="Proteomes" id="UP000778523"/>
    </source>
</evidence>
<comment type="catalytic activity">
    <reaction evidence="1">
        <text>Release of any N-terminal amino acid, including proline, that is linked to proline, even from a dipeptide or tripeptide.</text>
        <dbReference type="EC" id="3.4.11.9"/>
    </reaction>
</comment>
<keyword evidence="8" id="KW-0482">Metalloprotease</keyword>
<dbReference type="InterPro" id="IPR029149">
    <property type="entry name" value="Creatin/AminoP/Spt16_N"/>
</dbReference>
<dbReference type="PANTHER" id="PTHR43226">
    <property type="entry name" value="XAA-PRO AMINOPEPTIDASE 3"/>
    <property type="match status" value="1"/>
</dbReference>
<dbReference type="EMBL" id="JABCSC020000003">
    <property type="protein sequence ID" value="NSL56367.1"/>
    <property type="molecule type" value="Genomic_DNA"/>
</dbReference>
<dbReference type="InterPro" id="IPR001131">
    <property type="entry name" value="Peptidase_M24B_aminopep-P_CS"/>
</dbReference>
<evidence type="ECO:0000256" key="5">
    <source>
        <dbReference type="ARBA" id="ARBA00022670"/>
    </source>
</evidence>
<evidence type="ECO:0000256" key="6">
    <source>
        <dbReference type="ARBA" id="ARBA00022723"/>
    </source>
</evidence>
<dbReference type="SUPFAM" id="SSF53092">
    <property type="entry name" value="Creatinase/prolidase N-terminal domain"/>
    <property type="match status" value="1"/>
</dbReference>
<dbReference type="SMART" id="SM01011">
    <property type="entry name" value="AMP_N"/>
    <property type="match status" value="1"/>
</dbReference>
<feature type="domain" description="Aminopeptidase P N-terminal" evidence="11">
    <location>
        <begin position="3"/>
        <end position="139"/>
    </location>
</feature>